<organism evidence="1 2">
    <name type="scientific">Qipengyuania soli</name>
    <dbReference type="NCBI Taxonomy" id="2782568"/>
    <lineage>
        <taxon>Bacteria</taxon>
        <taxon>Pseudomonadati</taxon>
        <taxon>Pseudomonadota</taxon>
        <taxon>Alphaproteobacteria</taxon>
        <taxon>Sphingomonadales</taxon>
        <taxon>Erythrobacteraceae</taxon>
        <taxon>Qipengyuania</taxon>
    </lineage>
</organism>
<dbReference type="KEGG" id="qso:IRL76_01435"/>
<keyword evidence="2" id="KW-1185">Reference proteome</keyword>
<evidence type="ECO:0000313" key="2">
    <source>
        <dbReference type="Proteomes" id="UP000594459"/>
    </source>
</evidence>
<sequence>MGRILLSITGEREETLELEVLDEATALLVADINVVHGNAELWDGDRRIARLTKHGGTHGTFWEIAGP</sequence>
<name>A0A7S8IVV5_9SPHN</name>
<dbReference type="AlphaFoldDB" id="A0A7S8IVV5"/>
<reference evidence="1 2" key="1">
    <citation type="submission" date="2020-11" db="EMBL/GenBank/DDBJ databases">
        <title>The genome sequence of Erythrobacter sp. 6D36.</title>
        <authorList>
            <person name="Liu Y."/>
        </authorList>
    </citation>
    <scope>NUCLEOTIDE SEQUENCE [LARGE SCALE GENOMIC DNA]</scope>
    <source>
        <strain evidence="1 2">6D36</strain>
    </source>
</reference>
<gene>
    <name evidence="1" type="ORF">IRL76_01435</name>
</gene>
<evidence type="ECO:0000313" key="1">
    <source>
        <dbReference type="EMBL" id="QPC99271.1"/>
    </source>
</evidence>
<dbReference type="Proteomes" id="UP000594459">
    <property type="component" value="Chromosome"/>
</dbReference>
<dbReference type="RefSeq" id="WP_200982487.1">
    <property type="nucleotide sequence ID" value="NZ_CP064654.1"/>
</dbReference>
<dbReference type="EMBL" id="CP064654">
    <property type="protein sequence ID" value="QPC99271.1"/>
    <property type="molecule type" value="Genomic_DNA"/>
</dbReference>
<proteinExistence type="predicted"/>
<protein>
    <submittedName>
        <fullName evidence="1">Uncharacterized protein</fullName>
    </submittedName>
</protein>
<accession>A0A7S8IVV5</accession>